<reference evidence="2 3" key="1">
    <citation type="submission" date="2017-08" db="EMBL/GenBank/DDBJ databases">
        <title>WGS of Clinical strains of the CDC Group NO-1 linked to zoonotic infections in humans.</title>
        <authorList>
            <person name="Bernier A.-M."/>
            <person name="Bernard K."/>
        </authorList>
    </citation>
    <scope>NUCLEOTIDE SEQUENCE [LARGE SCALE GENOMIC DNA]</scope>
    <source>
        <strain evidence="2 3">NML79-0751</strain>
    </source>
</reference>
<protein>
    <submittedName>
        <fullName evidence="2">ABC transporter substrate-binding protein</fullName>
    </submittedName>
</protein>
<dbReference type="PIRSF" id="PIRSF027386">
    <property type="entry name" value="UCP027386_ABC_sbc_TM0202"/>
    <property type="match status" value="1"/>
</dbReference>
<evidence type="ECO:0000313" key="3">
    <source>
        <dbReference type="Proteomes" id="UP000218644"/>
    </source>
</evidence>
<proteinExistence type="predicted"/>
<dbReference type="EMBL" id="NSJD01000043">
    <property type="protein sequence ID" value="PAT37181.1"/>
    <property type="molecule type" value="Genomic_DNA"/>
</dbReference>
<name>A0A2A2AHI0_9BURK</name>
<dbReference type="Proteomes" id="UP000218644">
    <property type="component" value="Unassembled WGS sequence"/>
</dbReference>
<feature type="region of interest" description="Disordered" evidence="1">
    <location>
        <begin position="1"/>
        <end position="24"/>
    </location>
</feature>
<comment type="caution">
    <text evidence="2">The sequence shown here is derived from an EMBL/GenBank/DDBJ whole genome shotgun (WGS) entry which is preliminary data.</text>
</comment>
<gene>
    <name evidence="2" type="ORF">CK623_13975</name>
</gene>
<sequence>MRAQSSPTVSPAPGQGQPLPEKLPKLQLAGPSASVSNPLIRIVEAGLLGDVAEQVTFTAWKDPDQLRALAVQGGADFIAMPSNVAANLYNRGVKLQLQNISIWGLLFVVSRDPAIQRLADLKGQELVMPFRGDMPDIVLRTVADKLGLPVDSGAGSIGLRYAATPLDAMQLLLTRRADHALLAEPAVSVGLRKSRSLPVSAIAPELHRSVDMQQEWGRAFGRAPRMPQAGIAAMGRHVGNAPLLARFAQAYAQAQQWCNAQPEACGQAVAARVPMLTPEGVADAIRAVPGQVVPAAQARPELEFFFTQLHARQPGLIGGQLPDAGFYGGA</sequence>
<dbReference type="Gene3D" id="3.40.190.10">
    <property type="entry name" value="Periplasmic binding protein-like II"/>
    <property type="match status" value="2"/>
</dbReference>
<dbReference type="AlphaFoldDB" id="A0A2A2AHI0"/>
<evidence type="ECO:0000313" key="2">
    <source>
        <dbReference type="EMBL" id="PAT37181.1"/>
    </source>
</evidence>
<dbReference type="InterPro" id="IPR027024">
    <property type="entry name" value="UCP027386_ABC_sbc_TM0202"/>
</dbReference>
<dbReference type="PANTHER" id="PTHR30024:SF46">
    <property type="entry name" value="ABC TRANSPORTER, SUBSTRATE-BINDING LIPOPROTEIN"/>
    <property type="match status" value="1"/>
</dbReference>
<dbReference type="SUPFAM" id="SSF53850">
    <property type="entry name" value="Periplasmic binding protein-like II"/>
    <property type="match status" value="1"/>
</dbReference>
<dbReference type="PANTHER" id="PTHR30024">
    <property type="entry name" value="ALIPHATIC SULFONATES-BINDING PROTEIN-RELATED"/>
    <property type="match status" value="1"/>
</dbReference>
<accession>A0A2A2AHI0</accession>
<organism evidence="2 3">
    <name type="scientific">Vandammella animalimorsus</name>
    <dbReference type="NCBI Taxonomy" id="2029117"/>
    <lineage>
        <taxon>Bacteria</taxon>
        <taxon>Pseudomonadati</taxon>
        <taxon>Pseudomonadota</taxon>
        <taxon>Betaproteobacteria</taxon>
        <taxon>Burkholderiales</taxon>
        <taxon>Comamonadaceae</taxon>
        <taxon>Vandammella</taxon>
    </lineage>
</organism>
<evidence type="ECO:0000256" key="1">
    <source>
        <dbReference type="SAM" id="MobiDB-lite"/>
    </source>
</evidence>